<gene>
    <name evidence="1" type="ORF">DX932_31795</name>
</gene>
<accession>A0A9W7PZB8</accession>
<proteinExistence type="predicted"/>
<comment type="caution">
    <text evidence="1">The sequence shown here is derived from an EMBL/GenBank/DDBJ whole genome shotgun (WGS) entry which is preliminary data.</text>
</comment>
<reference evidence="1 2" key="1">
    <citation type="submission" date="2018-08" db="EMBL/GenBank/DDBJ databases">
        <title>Bacillus phenotypic plasticity.</title>
        <authorList>
            <person name="Hurtado E."/>
        </authorList>
    </citation>
    <scope>NUCLEOTIDE SEQUENCE [LARGE SCALE GENOMIC DNA]</scope>
    <source>
        <strain evidence="1 2">111b</strain>
    </source>
</reference>
<name>A0A9W7PZB8_BACCE</name>
<sequence length="133" mass="15682">MISWLNNIIKPTLEEQLFTLECKNEMLISDIRKGRMQFSNNERVIEFSNLLTEKLINTYTHKGYLNTYETEVLEKALKDGVYSMSYLLLSQLNDEQDFNLISKQLESQGFQFIDTVGYINIKRIIPCIQFIQK</sequence>
<evidence type="ECO:0000313" key="2">
    <source>
        <dbReference type="Proteomes" id="UP000323321"/>
    </source>
</evidence>
<organism evidence="1 2">
    <name type="scientific">Bacillus cereus</name>
    <dbReference type="NCBI Taxonomy" id="1396"/>
    <lineage>
        <taxon>Bacteria</taxon>
        <taxon>Bacillati</taxon>
        <taxon>Bacillota</taxon>
        <taxon>Bacilli</taxon>
        <taxon>Bacillales</taxon>
        <taxon>Bacillaceae</taxon>
        <taxon>Bacillus</taxon>
        <taxon>Bacillus cereus group</taxon>
    </lineage>
</organism>
<dbReference type="EMBL" id="QSMZ01000062">
    <property type="protein sequence ID" value="KAA6448229.1"/>
    <property type="molecule type" value="Genomic_DNA"/>
</dbReference>
<dbReference type="AlphaFoldDB" id="A0A9W7PZB8"/>
<evidence type="ECO:0000313" key="1">
    <source>
        <dbReference type="EMBL" id="KAA6448229.1"/>
    </source>
</evidence>
<dbReference type="Proteomes" id="UP000323321">
    <property type="component" value="Unassembled WGS sequence"/>
</dbReference>
<protein>
    <submittedName>
        <fullName evidence="1">Uncharacterized protein</fullName>
    </submittedName>
</protein>
<dbReference type="RefSeq" id="WP_150159556.1">
    <property type="nucleotide sequence ID" value="NZ_QSMZ01000062.1"/>
</dbReference>